<protein>
    <submittedName>
        <fullName evidence="1">Uncharacterized protein</fullName>
    </submittedName>
</protein>
<dbReference type="EMBL" id="JH597776">
    <property type="status" value="NOT_ANNOTATED_CDS"/>
    <property type="molecule type" value="Genomic_DNA"/>
</dbReference>
<accession>M4B1B3</accession>
<dbReference type="AlphaFoldDB" id="M4B1B3"/>
<reference evidence="1" key="2">
    <citation type="submission" date="2015-06" db="UniProtKB">
        <authorList>
            <consortium name="EnsemblProtists"/>
        </authorList>
    </citation>
    <scope>IDENTIFICATION</scope>
    <source>
        <strain evidence="1">Emoy2</strain>
    </source>
</reference>
<dbReference type="EnsemblProtists" id="HpaT800060">
    <property type="protein sequence ID" value="HpaP800060"/>
    <property type="gene ID" value="HpaG800060"/>
</dbReference>
<dbReference type="Proteomes" id="UP000011713">
    <property type="component" value="Unassembled WGS sequence"/>
</dbReference>
<name>M4B1B3_HYAAE</name>
<dbReference type="VEuPathDB" id="FungiDB:HpaG800060"/>
<evidence type="ECO:0000313" key="2">
    <source>
        <dbReference type="Proteomes" id="UP000011713"/>
    </source>
</evidence>
<proteinExistence type="predicted"/>
<dbReference type="InParanoid" id="M4B1B3"/>
<organism evidence="1 2">
    <name type="scientific">Hyaloperonospora arabidopsidis (strain Emoy2)</name>
    <name type="common">Downy mildew agent</name>
    <name type="synonym">Peronospora arabidopsidis</name>
    <dbReference type="NCBI Taxonomy" id="559515"/>
    <lineage>
        <taxon>Eukaryota</taxon>
        <taxon>Sar</taxon>
        <taxon>Stramenopiles</taxon>
        <taxon>Oomycota</taxon>
        <taxon>Peronosporomycetes</taxon>
        <taxon>Peronosporales</taxon>
        <taxon>Peronosporaceae</taxon>
        <taxon>Hyaloperonospora</taxon>
    </lineage>
</organism>
<keyword evidence="2" id="KW-1185">Reference proteome</keyword>
<reference evidence="2" key="1">
    <citation type="journal article" date="2010" name="Science">
        <title>Signatures of adaptation to obligate biotrophy in the Hyaloperonospora arabidopsidis genome.</title>
        <authorList>
            <person name="Baxter L."/>
            <person name="Tripathy S."/>
            <person name="Ishaque N."/>
            <person name="Boot N."/>
            <person name="Cabral A."/>
            <person name="Kemen E."/>
            <person name="Thines M."/>
            <person name="Ah-Fong A."/>
            <person name="Anderson R."/>
            <person name="Badejoko W."/>
            <person name="Bittner-Eddy P."/>
            <person name="Boore J.L."/>
            <person name="Chibucos M.C."/>
            <person name="Coates M."/>
            <person name="Dehal P."/>
            <person name="Delehaunty K."/>
            <person name="Dong S."/>
            <person name="Downton P."/>
            <person name="Dumas B."/>
            <person name="Fabro G."/>
            <person name="Fronick C."/>
            <person name="Fuerstenberg S.I."/>
            <person name="Fulton L."/>
            <person name="Gaulin E."/>
            <person name="Govers F."/>
            <person name="Hughes L."/>
            <person name="Humphray S."/>
            <person name="Jiang R.H."/>
            <person name="Judelson H."/>
            <person name="Kamoun S."/>
            <person name="Kyung K."/>
            <person name="Meijer H."/>
            <person name="Minx P."/>
            <person name="Morris P."/>
            <person name="Nelson J."/>
            <person name="Phuntumart V."/>
            <person name="Qutob D."/>
            <person name="Rehmany A."/>
            <person name="Rougon-Cardoso A."/>
            <person name="Ryden P."/>
            <person name="Torto-Alalibo T."/>
            <person name="Studholme D."/>
            <person name="Wang Y."/>
            <person name="Win J."/>
            <person name="Wood J."/>
            <person name="Clifton S.W."/>
            <person name="Rogers J."/>
            <person name="Van den Ackerveken G."/>
            <person name="Jones J.D."/>
            <person name="McDowell J.M."/>
            <person name="Beynon J."/>
            <person name="Tyler B.M."/>
        </authorList>
    </citation>
    <scope>NUCLEOTIDE SEQUENCE [LARGE SCALE GENOMIC DNA]</scope>
    <source>
        <strain evidence="2">Emoy2</strain>
    </source>
</reference>
<sequence>MHDYAREQERLSLLCKNEIIASPKGEAISMFKVTLWLGHYYDALAAMSPDRKLADQTQLNELSGRFLVSSITGW</sequence>
<evidence type="ECO:0000313" key="1">
    <source>
        <dbReference type="EnsemblProtists" id="HpaP800060"/>
    </source>
</evidence>
<dbReference type="HOGENOM" id="CLU_2693029_0_0_1"/>